<feature type="compositionally biased region" description="Pro residues" evidence="1">
    <location>
        <begin position="64"/>
        <end position="74"/>
    </location>
</feature>
<dbReference type="Proteomes" id="UP000660680">
    <property type="component" value="Unassembled WGS sequence"/>
</dbReference>
<accession>A0A918LCJ2</accession>
<keyword evidence="3" id="KW-1185">Reference proteome</keyword>
<reference evidence="2" key="2">
    <citation type="submission" date="2020-09" db="EMBL/GenBank/DDBJ databases">
        <authorList>
            <person name="Sun Q."/>
            <person name="Ohkuma M."/>
        </authorList>
    </citation>
    <scope>NUCLEOTIDE SEQUENCE</scope>
    <source>
        <strain evidence="2">JCM 3276</strain>
    </source>
</reference>
<reference evidence="2" key="1">
    <citation type="journal article" date="2014" name="Int. J. Syst. Evol. Microbiol.">
        <title>Complete genome sequence of Corynebacterium casei LMG S-19264T (=DSM 44701T), isolated from a smear-ripened cheese.</title>
        <authorList>
            <consortium name="US DOE Joint Genome Institute (JGI-PGF)"/>
            <person name="Walter F."/>
            <person name="Albersmeier A."/>
            <person name="Kalinowski J."/>
            <person name="Ruckert C."/>
        </authorList>
    </citation>
    <scope>NUCLEOTIDE SEQUENCE</scope>
    <source>
        <strain evidence="2">JCM 3276</strain>
    </source>
</reference>
<comment type="caution">
    <text evidence="2">The sequence shown here is derived from an EMBL/GenBank/DDBJ whole genome shotgun (WGS) entry which is preliminary data.</text>
</comment>
<feature type="region of interest" description="Disordered" evidence="1">
    <location>
        <begin position="61"/>
        <end position="83"/>
    </location>
</feature>
<dbReference type="EMBL" id="BMRB01000002">
    <property type="protein sequence ID" value="GGS31570.1"/>
    <property type="molecule type" value="Genomic_DNA"/>
</dbReference>
<feature type="region of interest" description="Disordered" evidence="1">
    <location>
        <begin position="96"/>
        <end position="121"/>
    </location>
</feature>
<name>A0A918LCJ2_9PSEU</name>
<sequence length="121" mass="12311">MTWAAAWPRRWTAGLLAGLLPLFGAFAIVVGAGAGRAAGTILAEAHDVDAVAPSRVVPVRHPVASPPQLDPVDPPSAVVDSGPPRRADVIVVAVPDTRAEDGVSVPADPPDQRGPPPLSTP</sequence>
<evidence type="ECO:0000313" key="2">
    <source>
        <dbReference type="EMBL" id="GGS31570.1"/>
    </source>
</evidence>
<protein>
    <submittedName>
        <fullName evidence="2">Uncharacterized protein</fullName>
    </submittedName>
</protein>
<dbReference type="RefSeq" id="WP_189210732.1">
    <property type="nucleotide sequence ID" value="NZ_BMRB01000002.1"/>
</dbReference>
<dbReference type="AlphaFoldDB" id="A0A918LCJ2"/>
<evidence type="ECO:0000313" key="3">
    <source>
        <dbReference type="Proteomes" id="UP000660680"/>
    </source>
</evidence>
<evidence type="ECO:0000256" key="1">
    <source>
        <dbReference type="SAM" id="MobiDB-lite"/>
    </source>
</evidence>
<feature type="compositionally biased region" description="Pro residues" evidence="1">
    <location>
        <begin position="107"/>
        <end position="121"/>
    </location>
</feature>
<proteinExistence type="predicted"/>
<gene>
    <name evidence="2" type="ORF">GCM10010171_26810</name>
</gene>
<organism evidence="2 3">
    <name type="scientific">Actinokineospora fastidiosa</name>
    <dbReference type="NCBI Taxonomy" id="1816"/>
    <lineage>
        <taxon>Bacteria</taxon>
        <taxon>Bacillati</taxon>
        <taxon>Actinomycetota</taxon>
        <taxon>Actinomycetes</taxon>
        <taxon>Pseudonocardiales</taxon>
        <taxon>Pseudonocardiaceae</taxon>
        <taxon>Actinokineospora</taxon>
    </lineage>
</organism>